<accession>A0A7Y4E232</accession>
<comment type="caution">
    <text evidence="8">The sequence shown here is derived from an EMBL/GenBank/DDBJ whole genome shotgun (WGS) entry which is preliminary data.</text>
</comment>
<evidence type="ECO:0000256" key="3">
    <source>
        <dbReference type="ARBA" id="ARBA00029447"/>
    </source>
</evidence>
<dbReference type="SMART" id="SM00304">
    <property type="entry name" value="HAMP"/>
    <property type="match status" value="1"/>
</dbReference>
<comment type="similarity">
    <text evidence="3">Belongs to the methyl-accepting chemotaxis (MCP) protein family.</text>
</comment>
<dbReference type="PROSITE" id="PS50885">
    <property type="entry name" value="HAMP"/>
    <property type="match status" value="1"/>
</dbReference>
<evidence type="ECO:0000313" key="8">
    <source>
        <dbReference type="EMBL" id="NOH49706.1"/>
    </source>
</evidence>
<evidence type="ECO:0000256" key="2">
    <source>
        <dbReference type="ARBA" id="ARBA00023224"/>
    </source>
</evidence>
<keyword evidence="5" id="KW-0472">Membrane</keyword>
<dbReference type="PANTHER" id="PTHR32089">
    <property type="entry name" value="METHYL-ACCEPTING CHEMOTAXIS PROTEIN MCPB"/>
    <property type="match status" value="1"/>
</dbReference>
<protein>
    <submittedName>
        <fullName evidence="8">Methyl-accepting chemotaxis protein</fullName>
    </submittedName>
</protein>
<evidence type="ECO:0000259" key="7">
    <source>
        <dbReference type="PROSITE" id="PS50885"/>
    </source>
</evidence>
<dbReference type="Proteomes" id="UP000572072">
    <property type="component" value="Unassembled WGS sequence"/>
</dbReference>
<gene>
    <name evidence="8" type="ORF">F0262_16785</name>
</gene>
<dbReference type="SUPFAM" id="SSF58104">
    <property type="entry name" value="Methyl-accepting chemotaxis protein (MCP) signaling domain"/>
    <property type="match status" value="1"/>
</dbReference>
<keyword evidence="2 4" id="KW-0807">Transducer</keyword>
<dbReference type="InterPro" id="IPR003660">
    <property type="entry name" value="HAMP_dom"/>
</dbReference>
<dbReference type="GO" id="GO:0007165">
    <property type="term" value="P:signal transduction"/>
    <property type="evidence" value="ECO:0007669"/>
    <property type="project" value="UniProtKB-KW"/>
</dbReference>
<organism evidence="8 9">
    <name type="scientific">Vibrio rotiferianus</name>
    <dbReference type="NCBI Taxonomy" id="190895"/>
    <lineage>
        <taxon>Bacteria</taxon>
        <taxon>Pseudomonadati</taxon>
        <taxon>Pseudomonadota</taxon>
        <taxon>Gammaproteobacteria</taxon>
        <taxon>Vibrionales</taxon>
        <taxon>Vibrionaceae</taxon>
        <taxon>Vibrio</taxon>
    </lineage>
</organism>
<dbReference type="CDD" id="cd06225">
    <property type="entry name" value="HAMP"/>
    <property type="match status" value="1"/>
</dbReference>
<dbReference type="Gene3D" id="1.10.287.950">
    <property type="entry name" value="Methyl-accepting chemotaxis protein"/>
    <property type="match status" value="1"/>
</dbReference>
<comment type="subcellular location">
    <subcellularLocation>
        <location evidence="1">Membrane</location>
    </subcellularLocation>
</comment>
<proteinExistence type="inferred from homology"/>
<dbReference type="InterPro" id="IPR004089">
    <property type="entry name" value="MCPsignal_dom"/>
</dbReference>
<dbReference type="Pfam" id="PF00015">
    <property type="entry name" value="MCPsignal"/>
    <property type="match status" value="1"/>
</dbReference>
<evidence type="ECO:0000256" key="1">
    <source>
        <dbReference type="ARBA" id="ARBA00004370"/>
    </source>
</evidence>
<feature type="domain" description="HAMP" evidence="7">
    <location>
        <begin position="374"/>
        <end position="428"/>
    </location>
</feature>
<name>A0A7Y4E232_9VIBR</name>
<feature type="transmembrane region" description="Helical" evidence="5">
    <location>
        <begin position="12"/>
        <end position="34"/>
    </location>
</feature>
<dbReference type="AlphaFoldDB" id="A0A7Y4E232"/>
<dbReference type="Gene3D" id="3.30.450.20">
    <property type="entry name" value="PAS domain"/>
    <property type="match status" value="1"/>
</dbReference>
<evidence type="ECO:0000313" key="9">
    <source>
        <dbReference type="Proteomes" id="UP000572072"/>
    </source>
</evidence>
<dbReference type="SMART" id="SM00283">
    <property type="entry name" value="MA"/>
    <property type="match status" value="1"/>
</dbReference>
<sequence length="705" mass="75737">MRTLSVQWKITLLSGLCLLVTSLSLIGFSVYNALGNQKLLQQESSASVVEKSEQLLQTRALLNATEVSEYLNEATYRAEMLAANALFFKSNSEENFGASEDLRSALNEMIRQAVLRFDAIQAAYLVFNPDMLDSEDSNYKSADYVGSNEAGRFATYWSKANNGENVLAKTLSEKVLNQNENAERFYCPISSGQTCVASPRLNSNDTGSFLTTSISIPLIVEGVPIGFLGIELRLDQLAKIATNSDQSLFAGVGSVSMISLDGTLLASDDSANTIGQPFVSSNLSNDKLTDFLFGGEAAVEWNASDEWMTVFSPIQVANQTWGVIFEMPRSAVLADADMLDTLITTNMEEGIIIEVSVGVVLVLIGLATTALLAKTIVRPIREVVLRLEDIATGEGDLTQRLNVKSQDEIGQLSNAFNQFLARLQSTIKQVVDTSRQMAGKTEHAKLVVAATRSSSDAQFKEVDLVATAAEEMTQTAALVVQNAEVAVNAASAASKSAERGQQVIQASEQQMQALLSTMMKAVPVVEELANNNASITEILTVIEGISEQTNLLALNAAIEAARAGEQGRGFAVVADEVRNLASRTQSSVGEIRDVIASVQTGTQAVVGAITEGNQKAQSSAEQVHMAVEELQSIFESIAAINDMNSQIVRAAEEQQSVSNEVNQSVANIRDLSSEILNQAQSSESAGSEMESLSDQQQALMAQFQV</sequence>
<evidence type="ECO:0000259" key="6">
    <source>
        <dbReference type="PROSITE" id="PS50111"/>
    </source>
</evidence>
<dbReference type="GO" id="GO:0016020">
    <property type="term" value="C:membrane"/>
    <property type="evidence" value="ECO:0007669"/>
    <property type="project" value="UniProtKB-SubCell"/>
</dbReference>
<keyword evidence="5" id="KW-0812">Transmembrane</keyword>
<dbReference type="FunFam" id="1.10.287.950:FF:000001">
    <property type="entry name" value="Methyl-accepting chemotaxis sensory transducer"/>
    <property type="match status" value="1"/>
</dbReference>
<dbReference type="CDD" id="cd11386">
    <property type="entry name" value="MCP_signal"/>
    <property type="match status" value="1"/>
</dbReference>
<keyword evidence="5" id="KW-1133">Transmembrane helix</keyword>
<dbReference type="PANTHER" id="PTHR32089:SF55">
    <property type="entry name" value="METHYL ACCEPTING SENSORY TRANSDUCER WITH CACHE_2 SMALL MOLECULE BINDING DOMAIN"/>
    <property type="match status" value="1"/>
</dbReference>
<feature type="domain" description="Methyl-accepting transducer" evidence="6">
    <location>
        <begin position="433"/>
        <end position="669"/>
    </location>
</feature>
<reference evidence="8 9" key="1">
    <citation type="submission" date="2019-08" db="EMBL/GenBank/DDBJ databases">
        <title>Draft genome sequencing and comparative genomics of hatchery-associated Vibrios.</title>
        <authorList>
            <person name="Kehlet-Delgado H."/>
            <person name="Mueller R.S."/>
        </authorList>
    </citation>
    <scope>NUCLEOTIDE SEQUENCE [LARGE SCALE GENOMIC DNA]</scope>
    <source>
        <strain evidence="8 9">00-78-3</strain>
    </source>
</reference>
<dbReference type="PROSITE" id="PS50111">
    <property type="entry name" value="CHEMOTAXIS_TRANSDUC_2"/>
    <property type="match status" value="1"/>
</dbReference>
<dbReference type="Pfam" id="PF00672">
    <property type="entry name" value="HAMP"/>
    <property type="match status" value="1"/>
</dbReference>
<dbReference type="RefSeq" id="WP_171358597.1">
    <property type="nucleotide sequence ID" value="NZ_VTYN01000019.1"/>
</dbReference>
<dbReference type="CDD" id="cd12913">
    <property type="entry name" value="PDC1_MCP_like"/>
    <property type="match status" value="1"/>
</dbReference>
<evidence type="ECO:0000256" key="5">
    <source>
        <dbReference type="SAM" id="Phobius"/>
    </source>
</evidence>
<evidence type="ECO:0000256" key="4">
    <source>
        <dbReference type="PROSITE-ProRule" id="PRU00284"/>
    </source>
</evidence>
<feature type="transmembrane region" description="Helical" evidence="5">
    <location>
        <begin position="351"/>
        <end position="373"/>
    </location>
</feature>
<dbReference type="GO" id="GO:0006935">
    <property type="term" value="P:chemotaxis"/>
    <property type="evidence" value="ECO:0007669"/>
    <property type="project" value="UniProtKB-ARBA"/>
</dbReference>
<dbReference type="EMBL" id="VTYN01000019">
    <property type="protein sequence ID" value="NOH49706.1"/>
    <property type="molecule type" value="Genomic_DNA"/>
</dbReference>